<dbReference type="EMBL" id="CP047651">
    <property type="protein sequence ID" value="QHJ01743.1"/>
    <property type="molecule type" value="Genomic_DNA"/>
</dbReference>
<dbReference type="Pfam" id="PF04307">
    <property type="entry name" value="YdjM"/>
    <property type="match status" value="1"/>
</dbReference>
<protein>
    <submittedName>
        <fullName evidence="2">Metal-dependent hydrolase</fullName>
    </submittedName>
</protein>
<gene>
    <name evidence="2" type="ORF">GT347_27180</name>
</gene>
<keyword evidence="1" id="KW-0812">Transmembrane</keyword>
<keyword evidence="1" id="KW-0472">Membrane</keyword>
<feature type="transmembrane region" description="Helical" evidence="1">
    <location>
        <begin position="52"/>
        <end position="70"/>
    </location>
</feature>
<sequence>MKWVSHIAIAGAVCVVFNPAAVPAAVLGSTAPDWFEWVLSAMQRRRVKHRGITHYLAAWLIVAAAGHFVWDWNGWLFWFAMGGAIHWICDALTVSGAPLGWWSDRRMTLFGGKVQTGRPSEYIVTIVVLVICAAVVWVTRSHGNGGPFVPFFYDWAGFYRAGLVSAHEWRANRFNLF</sequence>
<geneLocation type="plasmid" evidence="2 3">
    <name>unnamed1</name>
</geneLocation>
<dbReference type="GO" id="GO:0016787">
    <property type="term" value="F:hydrolase activity"/>
    <property type="evidence" value="ECO:0007669"/>
    <property type="project" value="UniProtKB-KW"/>
</dbReference>
<evidence type="ECO:0000313" key="2">
    <source>
        <dbReference type="EMBL" id="QHJ01743.1"/>
    </source>
</evidence>
<dbReference type="InterPro" id="IPR007404">
    <property type="entry name" value="YdjM-like"/>
</dbReference>
<keyword evidence="2" id="KW-0614">Plasmid</keyword>
<reference evidence="2 3" key="1">
    <citation type="submission" date="2020-01" db="EMBL/GenBank/DDBJ databases">
        <title>Genome sequencing of strain KACC 21265.</title>
        <authorList>
            <person name="Heo J."/>
            <person name="Kim S.-J."/>
            <person name="Kim J.-S."/>
            <person name="Hong S.-B."/>
            <person name="Kwon S.-W."/>
        </authorList>
    </citation>
    <scope>NUCLEOTIDE SEQUENCE [LARGE SCALE GENOMIC DNA]</scope>
    <source>
        <strain evidence="2 3">KACC 21265</strain>
        <plasmid evidence="2 3">unnamed1</plasmid>
    </source>
</reference>
<dbReference type="KEGG" id="xyk:GT347_27180"/>
<keyword evidence="2" id="KW-0378">Hydrolase</keyword>
<organism evidence="2 3">
    <name type="scientific">Xylophilus rhododendri</name>
    <dbReference type="NCBI Taxonomy" id="2697032"/>
    <lineage>
        <taxon>Bacteria</taxon>
        <taxon>Pseudomonadati</taxon>
        <taxon>Pseudomonadota</taxon>
        <taxon>Betaproteobacteria</taxon>
        <taxon>Burkholderiales</taxon>
        <taxon>Xylophilus</taxon>
    </lineage>
</organism>
<proteinExistence type="predicted"/>
<feature type="transmembrane region" description="Helical" evidence="1">
    <location>
        <begin position="122"/>
        <end position="139"/>
    </location>
</feature>
<dbReference type="Proteomes" id="UP000464787">
    <property type="component" value="Plasmid unnamed1"/>
</dbReference>
<feature type="transmembrane region" description="Helical" evidence="1">
    <location>
        <begin position="77"/>
        <end position="102"/>
    </location>
</feature>
<evidence type="ECO:0000313" key="3">
    <source>
        <dbReference type="Proteomes" id="UP000464787"/>
    </source>
</evidence>
<keyword evidence="3" id="KW-1185">Reference proteome</keyword>
<accession>A0A857JFM6</accession>
<dbReference type="AlphaFoldDB" id="A0A857JFM6"/>
<evidence type="ECO:0000256" key="1">
    <source>
        <dbReference type="SAM" id="Phobius"/>
    </source>
</evidence>
<keyword evidence="1" id="KW-1133">Transmembrane helix</keyword>
<dbReference type="RefSeq" id="WP_160555551.1">
    <property type="nucleotide sequence ID" value="NZ_CP047651.1"/>
</dbReference>
<name>A0A857JFM6_9BURK</name>